<reference evidence="2 3" key="1">
    <citation type="submission" date="2018-03" db="EMBL/GenBank/DDBJ databases">
        <title>Genomic Encyclopedia of Archaeal and Bacterial Type Strains, Phase II (KMG-II): from individual species to whole genera.</title>
        <authorList>
            <person name="Goeker M."/>
        </authorList>
    </citation>
    <scope>NUCLEOTIDE SEQUENCE [LARGE SCALE GENOMIC DNA]</scope>
    <source>
        <strain evidence="2 3">DSM 28057</strain>
    </source>
</reference>
<keyword evidence="3" id="KW-1185">Reference proteome</keyword>
<accession>A0A2P8EA85</accession>
<dbReference type="Gene3D" id="2.60.120.560">
    <property type="entry name" value="Exo-inulinase, domain 1"/>
    <property type="match status" value="1"/>
</dbReference>
<evidence type="ECO:0000313" key="2">
    <source>
        <dbReference type="EMBL" id="PSL06379.1"/>
    </source>
</evidence>
<comment type="caution">
    <text evidence="2">The sequence shown here is derived from an EMBL/GenBank/DDBJ whole genome shotgun (WGS) entry which is preliminary data.</text>
</comment>
<gene>
    <name evidence="2" type="ORF">CLV48_102195</name>
</gene>
<organism evidence="2 3">
    <name type="scientific">Cecembia rubra</name>
    <dbReference type="NCBI Taxonomy" id="1485585"/>
    <lineage>
        <taxon>Bacteria</taxon>
        <taxon>Pseudomonadati</taxon>
        <taxon>Bacteroidota</taxon>
        <taxon>Cytophagia</taxon>
        <taxon>Cytophagales</taxon>
        <taxon>Cyclobacteriaceae</taxon>
        <taxon>Cecembia</taxon>
    </lineage>
</organism>
<dbReference type="Proteomes" id="UP000240708">
    <property type="component" value="Unassembled WGS sequence"/>
</dbReference>
<feature type="domain" description="3-keto-alpha-glucoside-1,2-lyase/3-keto-2-hydroxy-glucal hydratase" evidence="1">
    <location>
        <begin position="36"/>
        <end position="264"/>
    </location>
</feature>
<dbReference type="Pfam" id="PF06439">
    <property type="entry name" value="3keto-disac_hyd"/>
    <property type="match status" value="1"/>
</dbReference>
<dbReference type="PROSITE" id="PS51257">
    <property type="entry name" value="PROKAR_LIPOPROTEIN"/>
    <property type="match status" value="1"/>
</dbReference>
<dbReference type="RefSeq" id="WP_106566315.1">
    <property type="nucleotide sequence ID" value="NZ_PYGF01000002.1"/>
</dbReference>
<name>A0A2P8EA85_9BACT</name>
<evidence type="ECO:0000313" key="3">
    <source>
        <dbReference type="Proteomes" id="UP000240708"/>
    </source>
</evidence>
<protein>
    <submittedName>
        <fullName evidence="2">Uncharacterized protein DUF1080</fullName>
    </submittedName>
</protein>
<dbReference type="OrthoDB" id="9787527at2"/>
<evidence type="ECO:0000259" key="1">
    <source>
        <dbReference type="Pfam" id="PF06439"/>
    </source>
</evidence>
<sequence length="294" mass="33196">MKTNTFNLAYYLPVLFVLSLFSCSQQNRQNEGEDVQWIQLFNGEDLENWIVKIAKHELGENFANTFRVEDGLMKVRYDGYEDFDYQYGHIFYNKPFSHYVLKVEYRFVGDQVKGGEGWAFRNSGAMLHGQDPHTMLKDQDFPISIEGQLLGGDGVNPRSTNNLCTPGTHVVINGELFTPHCVNSSSKTYHGDEWVTAEFLVLGDSVVHHIMEGEAVLTYSKPQIGGGNVANFDPIVKKDGTPLKGGYISLQSESHPIDFRNVEILDLSRWATSPKHLDSILMKEGYGAFTSNRK</sequence>
<dbReference type="InterPro" id="IPR010496">
    <property type="entry name" value="AL/BT2_dom"/>
</dbReference>
<dbReference type="GO" id="GO:0016787">
    <property type="term" value="F:hydrolase activity"/>
    <property type="evidence" value="ECO:0007669"/>
    <property type="project" value="InterPro"/>
</dbReference>
<proteinExistence type="predicted"/>
<dbReference type="AlphaFoldDB" id="A0A2P8EA85"/>
<dbReference type="EMBL" id="PYGF01000002">
    <property type="protein sequence ID" value="PSL06379.1"/>
    <property type="molecule type" value="Genomic_DNA"/>
</dbReference>